<keyword evidence="1" id="KW-1133">Transmembrane helix</keyword>
<keyword evidence="3" id="KW-1185">Reference proteome</keyword>
<feature type="transmembrane region" description="Helical" evidence="1">
    <location>
        <begin position="95"/>
        <end position="118"/>
    </location>
</feature>
<accession>A0A087ASI3</accession>
<dbReference type="EMBL" id="JGYX01000001">
    <property type="protein sequence ID" value="KFI61733.1"/>
    <property type="molecule type" value="Genomic_DNA"/>
</dbReference>
<protein>
    <submittedName>
        <fullName evidence="2">Uncharacterized protein</fullName>
    </submittedName>
</protein>
<keyword evidence="1" id="KW-0472">Membrane</keyword>
<sequence length="150" mass="15821">MTSSNQSVSAERGALKVFGVLFIVLGVVYLISGGVMIAGARVVDPAQTVAVADGLDLNVMVWSLALAIWWLISGLFYIVFGALGIRGAKNPAKIGVFMVLAWILAIVGMISVVLSQLLGASVNWLGWIVFAVTIAAAIYATKIRKDARNA</sequence>
<evidence type="ECO:0000256" key="1">
    <source>
        <dbReference type="SAM" id="Phobius"/>
    </source>
</evidence>
<feature type="transmembrane region" description="Helical" evidence="1">
    <location>
        <begin position="124"/>
        <end position="141"/>
    </location>
</feature>
<dbReference type="AlphaFoldDB" id="A0A087ASI3"/>
<feature type="transmembrane region" description="Helical" evidence="1">
    <location>
        <begin position="20"/>
        <end position="40"/>
    </location>
</feature>
<gene>
    <name evidence="2" type="ORF">BIGA_0255</name>
</gene>
<proteinExistence type="predicted"/>
<dbReference type="Proteomes" id="UP000029046">
    <property type="component" value="Unassembled WGS sequence"/>
</dbReference>
<evidence type="ECO:0000313" key="2">
    <source>
        <dbReference type="EMBL" id="KFI61733.1"/>
    </source>
</evidence>
<evidence type="ECO:0000313" key="3">
    <source>
        <dbReference type="Proteomes" id="UP000029046"/>
    </source>
</evidence>
<name>A0A087ASI3_9BIFI</name>
<keyword evidence="1" id="KW-0812">Transmembrane</keyword>
<comment type="caution">
    <text evidence="2">The sequence shown here is derived from an EMBL/GenBank/DDBJ whole genome shotgun (WGS) entry which is preliminary data.</text>
</comment>
<reference evidence="2 3" key="1">
    <citation type="submission" date="2014-03" db="EMBL/GenBank/DDBJ databases">
        <title>Genomics of Bifidobacteria.</title>
        <authorList>
            <person name="Ventura M."/>
            <person name="Milani C."/>
            <person name="Lugli G.A."/>
        </authorList>
    </citation>
    <scope>NUCLEOTIDE SEQUENCE [LARGE SCALE GENOMIC DNA]</scope>
    <source>
        <strain evidence="2 3">LMG 11586</strain>
    </source>
</reference>
<organism evidence="2 3">
    <name type="scientific">Bifidobacterium pullorum subsp. gallinarum</name>
    <dbReference type="NCBI Taxonomy" id="78344"/>
    <lineage>
        <taxon>Bacteria</taxon>
        <taxon>Bacillati</taxon>
        <taxon>Actinomycetota</taxon>
        <taxon>Actinomycetes</taxon>
        <taxon>Bifidobacteriales</taxon>
        <taxon>Bifidobacteriaceae</taxon>
        <taxon>Bifidobacterium</taxon>
    </lineage>
</organism>
<dbReference type="OrthoDB" id="3174437at2"/>
<dbReference type="RefSeq" id="WP_033505833.1">
    <property type="nucleotide sequence ID" value="NZ_JGYX01000001.1"/>
</dbReference>
<feature type="transmembrane region" description="Helical" evidence="1">
    <location>
        <begin position="60"/>
        <end position="83"/>
    </location>
</feature>
<dbReference type="eggNOG" id="ENOG5031X1M">
    <property type="taxonomic scope" value="Bacteria"/>
</dbReference>